<keyword evidence="2" id="KW-1185">Reference proteome</keyword>
<name>A0A251U730_HELAN</name>
<dbReference type="EMBL" id="CM007897">
    <property type="protein sequence ID" value="OTG19167.1"/>
    <property type="molecule type" value="Genomic_DNA"/>
</dbReference>
<gene>
    <name evidence="1" type="ORF">HannXRQ_Chr08g0231071</name>
</gene>
<organism evidence="1 2">
    <name type="scientific">Helianthus annuus</name>
    <name type="common">Common sunflower</name>
    <dbReference type="NCBI Taxonomy" id="4232"/>
    <lineage>
        <taxon>Eukaryota</taxon>
        <taxon>Viridiplantae</taxon>
        <taxon>Streptophyta</taxon>
        <taxon>Embryophyta</taxon>
        <taxon>Tracheophyta</taxon>
        <taxon>Spermatophyta</taxon>
        <taxon>Magnoliopsida</taxon>
        <taxon>eudicotyledons</taxon>
        <taxon>Gunneridae</taxon>
        <taxon>Pentapetalae</taxon>
        <taxon>asterids</taxon>
        <taxon>campanulids</taxon>
        <taxon>Asterales</taxon>
        <taxon>Asteraceae</taxon>
        <taxon>Asteroideae</taxon>
        <taxon>Heliantheae alliance</taxon>
        <taxon>Heliantheae</taxon>
        <taxon>Helianthus</taxon>
    </lineage>
</organism>
<dbReference type="Proteomes" id="UP000215914">
    <property type="component" value="Chromosome 8"/>
</dbReference>
<proteinExistence type="predicted"/>
<dbReference type="AlphaFoldDB" id="A0A251U730"/>
<protein>
    <submittedName>
        <fullName evidence="1">Uncharacterized protein</fullName>
    </submittedName>
</protein>
<dbReference type="InParanoid" id="A0A251U730"/>
<evidence type="ECO:0000313" key="2">
    <source>
        <dbReference type="Proteomes" id="UP000215914"/>
    </source>
</evidence>
<reference evidence="2" key="1">
    <citation type="journal article" date="2017" name="Nature">
        <title>The sunflower genome provides insights into oil metabolism, flowering and Asterid evolution.</title>
        <authorList>
            <person name="Badouin H."/>
            <person name="Gouzy J."/>
            <person name="Grassa C.J."/>
            <person name="Murat F."/>
            <person name="Staton S.E."/>
            <person name="Cottret L."/>
            <person name="Lelandais-Briere C."/>
            <person name="Owens G.L."/>
            <person name="Carrere S."/>
            <person name="Mayjonade B."/>
            <person name="Legrand L."/>
            <person name="Gill N."/>
            <person name="Kane N.C."/>
            <person name="Bowers J.E."/>
            <person name="Hubner S."/>
            <person name="Bellec A."/>
            <person name="Berard A."/>
            <person name="Berges H."/>
            <person name="Blanchet N."/>
            <person name="Boniface M.C."/>
            <person name="Brunel D."/>
            <person name="Catrice O."/>
            <person name="Chaidir N."/>
            <person name="Claudel C."/>
            <person name="Donnadieu C."/>
            <person name="Faraut T."/>
            <person name="Fievet G."/>
            <person name="Helmstetter N."/>
            <person name="King M."/>
            <person name="Knapp S.J."/>
            <person name="Lai Z."/>
            <person name="Le Paslier M.C."/>
            <person name="Lippi Y."/>
            <person name="Lorenzon L."/>
            <person name="Mandel J.R."/>
            <person name="Marage G."/>
            <person name="Marchand G."/>
            <person name="Marquand E."/>
            <person name="Bret-Mestries E."/>
            <person name="Morien E."/>
            <person name="Nambeesan S."/>
            <person name="Nguyen T."/>
            <person name="Pegot-Espagnet P."/>
            <person name="Pouilly N."/>
            <person name="Raftis F."/>
            <person name="Sallet E."/>
            <person name="Schiex T."/>
            <person name="Thomas J."/>
            <person name="Vandecasteele C."/>
            <person name="Vares D."/>
            <person name="Vear F."/>
            <person name="Vautrin S."/>
            <person name="Crespi M."/>
            <person name="Mangin B."/>
            <person name="Burke J.M."/>
            <person name="Salse J."/>
            <person name="Munos S."/>
            <person name="Vincourt P."/>
            <person name="Rieseberg L.H."/>
            <person name="Langlade N.B."/>
        </authorList>
    </citation>
    <scope>NUCLEOTIDE SEQUENCE [LARGE SCALE GENOMIC DNA]</scope>
    <source>
        <strain evidence="2">cv. SF193</strain>
    </source>
</reference>
<sequence>MLLRSLQILTNSDEGIRTMRFFGASWKKCVSGNIRRQHLRLSAPQACFLIPWSEPKNKLVQ</sequence>
<evidence type="ECO:0000313" key="1">
    <source>
        <dbReference type="EMBL" id="OTG19167.1"/>
    </source>
</evidence>
<accession>A0A251U730</accession>